<reference evidence="2" key="1">
    <citation type="submission" date="2021-04" db="EMBL/GenBank/DDBJ databases">
        <authorList>
            <person name="Rodrigo-Torres L."/>
            <person name="Arahal R. D."/>
            <person name="Lucena T."/>
        </authorList>
    </citation>
    <scope>NUCLEOTIDE SEQUENCE</scope>
    <source>
        <strain evidence="2">AS29M-1</strain>
    </source>
</reference>
<protein>
    <recommendedName>
        <fullName evidence="1">OmpA-like domain-containing protein</fullName>
    </recommendedName>
</protein>
<dbReference type="KEGG" id="ptan:CRYO30217_01493"/>
<dbReference type="InterPro" id="IPR006665">
    <property type="entry name" value="OmpA-like"/>
</dbReference>
<gene>
    <name evidence="2" type="ORF">CRYO30217_01493</name>
</gene>
<dbReference type="Pfam" id="PF00691">
    <property type="entry name" value="OmpA"/>
    <property type="match status" value="1"/>
</dbReference>
<proteinExistence type="predicted"/>
<sequence length="133" mass="15391">MVIVWVGILLQSFKTHRNWDHEPFVGFEKNSAKIDSCNYDDFEKLIHLHKCEDCKLLIIGFADNSEDTTVSMDRAIAVRDYFVSQGYSAERFEISDGKNRESQICCSQEFEGKMCDLKIKAAENNRVVIFRVL</sequence>
<name>A0A916JMI6_9FLAO</name>
<feature type="domain" description="OmpA-like" evidence="1">
    <location>
        <begin position="27"/>
        <end position="95"/>
    </location>
</feature>
<evidence type="ECO:0000313" key="3">
    <source>
        <dbReference type="Proteomes" id="UP000683507"/>
    </source>
</evidence>
<dbReference type="SUPFAM" id="SSF103088">
    <property type="entry name" value="OmpA-like"/>
    <property type="match status" value="1"/>
</dbReference>
<dbReference type="Gene3D" id="3.30.1330.60">
    <property type="entry name" value="OmpA-like domain"/>
    <property type="match status" value="1"/>
</dbReference>
<accession>A0A916JMI6</accession>
<evidence type="ECO:0000259" key="1">
    <source>
        <dbReference type="Pfam" id="PF00691"/>
    </source>
</evidence>
<dbReference type="InterPro" id="IPR036737">
    <property type="entry name" value="OmpA-like_sf"/>
</dbReference>
<evidence type="ECO:0000313" key="2">
    <source>
        <dbReference type="EMBL" id="CAG5080951.1"/>
    </source>
</evidence>
<keyword evidence="3" id="KW-1185">Reference proteome</keyword>
<organism evidence="2 3">
    <name type="scientific">Parvicella tangerina</name>
    <dbReference type="NCBI Taxonomy" id="2829795"/>
    <lineage>
        <taxon>Bacteria</taxon>
        <taxon>Pseudomonadati</taxon>
        <taxon>Bacteroidota</taxon>
        <taxon>Flavobacteriia</taxon>
        <taxon>Flavobacteriales</taxon>
        <taxon>Parvicellaceae</taxon>
        <taxon>Parvicella</taxon>
    </lineage>
</organism>
<dbReference type="Proteomes" id="UP000683507">
    <property type="component" value="Chromosome"/>
</dbReference>
<dbReference type="EMBL" id="OU015584">
    <property type="protein sequence ID" value="CAG5080951.1"/>
    <property type="molecule type" value="Genomic_DNA"/>
</dbReference>
<dbReference type="AlphaFoldDB" id="A0A916JMI6"/>